<evidence type="ECO:0000313" key="2">
    <source>
        <dbReference type="EMBL" id="KAJ1967806.1"/>
    </source>
</evidence>
<keyword evidence="3" id="KW-1185">Reference proteome</keyword>
<keyword evidence="1" id="KW-0175">Coiled coil</keyword>
<evidence type="ECO:0000313" key="3">
    <source>
        <dbReference type="Proteomes" id="UP001150925"/>
    </source>
</evidence>
<dbReference type="EMBL" id="JANBPY010000279">
    <property type="protein sequence ID" value="KAJ1967806.1"/>
    <property type="molecule type" value="Genomic_DNA"/>
</dbReference>
<proteinExistence type="predicted"/>
<protein>
    <submittedName>
        <fullName evidence="2">Uncharacterized protein</fullName>
    </submittedName>
</protein>
<sequence>MAASTNSTLDTRLTALEDEVAHLRAQVQSLGQARKRQSTLSPAAEQVAKTLLDKNDRLVQDLSRRAQTENRLRD</sequence>
<organism evidence="2 3">
    <name type="scientific">Dispira parvispora</name>
    <dbReference type="NCBI Taxonomy" id="1520584"/>
    <lineage>
        <taxon>Eukaryota</taxon>
        <taxon>Fungi</taxon>
        <taxon>Fungi incertae sedis</taxon>
        <taxon>Zoopagomycota</taxon>
        <taxon>Kickxellomycotina</taxon>
        <taxon>Dimargaritomycetes</taxon>
        <taxon>Dimargaritales</taxon>
        <taxon>Dimargaritaceae</taxon>
        <taxon>Dispira</taxon>
    </lineage>
</organism>
<feature type="coiled-coil region" evidence="1">
    <location>
        <begin position="6"/>
        <end position="33"/>
    </location>
</feature>
<feature type="non-terminal residue" evidence="2">
    <location>
        <position position="74"/>
    </location>
</feature>
<comment type="caution">
    <text evidence="2">The sequence shown here is derived from an EMBL/GenBank/DDBJ whole genome shotgun (WGS) entry which is preliminary data.</text>
</comment>
<reference evidence="2" key="1">
    <citation type="submission" date="2022-07" db="EMBL/GenBank/DDBJ databases">
        <title>Phylogenomic reconstructions and comparative analyses of Kickxellomycotina fungi.</title>
        <authorList>
            <person name="Reynolds N.K."/>
            <person name="Stajich J.E."/>
            <person name="Barry K."/>
            <person name="Grigoriev I.V."/>
            <person name="Crous P."/>
            <person name="Smith M.E."/>
        </authorList>
    </citation>
    <scope>NUCLEOTIDE SEQUENCE</scope>
    <source>
        <strain evidence="2">RSA 1196</strain>
    </source>
</reference>
<gene>
    <name evidence="2" type="ORF">IWQ62_001627</name>
</gene>
<dbReference type="AlphaFoldDB" id="A0A9W8AYJ9"/>
<evidence type="ECO:0000256" key="1">
    <source>
        <dbReference type="SAM" id="Coils"/>
    </source>
</evidence>
<name>A0A9W8AYJ9_9FUNG</name>
<accession>A0A9W8AYJ9</accession>
<dbReference type="Proteomes" id="UP001150925">
    <property type="component" value="Unassembled WGS sequence"/>
</dbReference>